<dbReference type="PROSITE" id="PS51257">
    <property type="entry name" value="PROKAR_LIPOPROTEIN"/>
    <property type="match status" value="1"/>
</dbReference>
<dbReference type="Pfam" id="PF04170">
    <property type="entry name" value="NlpE"/>
    <property type="match status" value="1"/>
</dbReference>
<name>N9E114_9GAMM</name>
<dbReference type="OrthoDB" id="6705755at2"/>
<proteinExistence type="predicted"/>
<evidence type="ECO:0000313" key="1">
    <source>
        <dbReference type="EMBL" id="ENW04153.1"/>
    </source>
</evidence>
<sequence>MSMMKKRALSTFILASVIMGCSQNDPNPEQEKVGAEVKPSIDPLLQKWIGHYQGILPCAGCITFCENCDGMTVDLKIHADQTFRLERTSNSDHNKHELYVGNFSFMDHGKIKIKLQHVKERNQLILGDDHVEILESKTGVQYQAFEDFQLDKLA</sequence>
<dbReference type="AlphaFoldDB" id="N9E114"/>
<dbReference type="HOGENOM" id="CLU_148468_0_0_6"/>
<organism evidence="1 2">
    <name type="scientific">Acinetobacter beijerinckii ANC 3835</name>
    <dbReference type="NCBI Taxonomy" id="1217649"/>
    <lineage>
        <taxon>Bacteria</taxon>
        <taxon>Pseudomonadati</taxon>
        <taxon>Pseudomonadota</taxon>
        <taxon>Gammaproteobacteria</taxon>
        <taxon>Moraxellales</taxon>
        <taxon>Moraxellaceae</taxon>
        <taxon>Acinetobacter</taxon>
    </lineage>
</organism>
<dbReference type="PATRIC" id="fig|1217649.3.peg.2130"/>
<dbReference type="EMBL" id="APQK01000013">
    <property type="protein sequence ID" value="ENW04153.1"/>
    <property type="molecule type" value="Genomic_DNA"/>
</dbReference>
<protein>
    <recommendedName>
        <fullName evidence="3">NlpE C-terminal OB domain-containing protein</fullName>
    </recommendedName>
</protein>
<dbReference type="Gene3D" id="2.40.128.640">
    <property type="match status" value="1"/>
</dbReference>
<comment type="caution">
    <text evidence="1">The sequence shown here is derived from an EMBL/GenBank/DDBJ whole genome shotgun (WGS) entry which is preliminary data.</text>
</comment>
<dbReference type="Proteomes" id="UP000018417">
    <property type="component" value="Unassembled WGS sequence"/>
</dbReference>
<evidence type="ECO:0000313" key="2">
    <source>
        <dbReference type="Proteomes" id="UP000018417"/>
    </source>
</evidence>
<evidence type="ECO:0008006" key="3">
    <source>
        <dbReference type="Google" id="ProtNLM"/>
    </source>
</evidence>
<gene>
    <name evidence="1" type="ORF">F934_02189</name>
</gene>
<reference evidence="1 2" key="1">
    <citation type="submission" date="2013-02" db="EMBL/GenBank/DDBJ databases">
        <title>The Genome Sequence of Acinetobacter beijerinckii ANC 3835.</title>
        <authorList>
            <consortium name="The Broad Institute Genome Sequencing Platform"/>
            <consortium name="The Broad Institute Genome Sequencing Center for Infectious Disease"/>
            <person name="Cerqueira G."/>
            <person name="Feldgarden M."/>
            <person name="Courvalin P."/>
            <person name="Perichon B."/>
            <person name="Grillot-Courvalin C."/>
            <person name="Clermont D."/>
            <person name="Rocha E."/>
            <person name="Yoon E.-J."/>
            <person name="Nemec A."/>
            <person name="Walker B."/>
            <person name="Young S.K."/>
            <person name="Zeng Q."/>
            <person name="Gargeya S."/>
            <person name="Fitzgerald M."/>
            <person name="Haas B."/>
            <person name="Abouelleil A."/>
            <person name="Alvarado L."/>
            <person name="Arachchi H.M."/>
            <person name="Berlin A.M."/>
            <person name="Chapman S.B."/>
            <person name="Dewar J."/>
            <person name="Goldberg J."/>
            <person name="Griggs A."/>
            <person name="Gujja S."/>
            <person name="Hansen M."/>
            <person name="Howarth C."/>
            <person name="Imamovic A."/>
            <person name="Larimer J."/>
            <person name="McCowan C."/>
            <person name="Murphy C."/>
            <person name="Neiman D."/>
            <person name="Pearson M."/>
            <person name="Priest M."/>
            <person name="Roberts A."/>
            <person name="Saif S."/>
            <person name="Shea T."/>
            <person name="Sisk P."/>
            <person name="Sykes S."/>
            <person name="Wortman J."/>
            <person name="Nusbaum C."/>
            <person name="Birren B."/>
        </authorList>
    </citation>
    <scope>NUCLEOTIDE SEQUENCE [LARGE SCALE GENOMIC DNA]</scope>
    <source>
        <strain evidence="1 2">ANC 3835</strain>
    </source>
</reference>
<accession>N9E114</accession>
<dbReference type="InterPro" id="IPR007298">
    <property type="entry name" value="Cu-R_lipoprotein_NlpE"/>
</dbReference>